<feature type="compositionally biased region" description="Polar residues" evidence="1">
    <location>
        <begin position="125"/>
        <end position="134"/>
    </location>
</feature>
<feature type="domain" description="Kazal-like" evidence="2">
    <location>
        <begin position="35"/>
        <end position="60"/>
    </location>
</feature>
<feature type="compositionally biased region" description="Basic and acidic residues" evidence="1">
    <location>
        <begin position="79"/>
        <end position="124"/>
    </location>
</feature>
<evidence type="ECO:0000256" key="1">
    <source>
        <dbReference type="SAM" id="MobiDB-lite"/>
    </source>
</evidence>
<evidence type="ECO:0000313" key="3">
    <source>
        <dbReference type="EMBL" id="MCY0094338.1"/>
    </source>
</evidence>
<keyword evidence="3" id="KW-0722">Serine protease inhibitor</keyword>
<name>A0ABT3YER1_9HYPH</name>
<dbReference type="CDD" id="cd00104">
    <property type="entry name" value="KAZAL_FS"/>
    <property type="match status" value="1"/>
</dbReference>
<accession>A0ABT3YER1</accession>
<organism evidence="3 4">
    <name type="scientific">Hoeflea ulvae</name>
    <dbReference type="NCBI Taxonomy" id="2983764"/>
    <lineage>
        <taxon>Bacteria</taxon>
        <taxon>Pseudomonadati</taxon>
        <taxon>Pseudomonadota</taxon>
        <taxon>Alphaproteobacteria</taxon>
        <taxon>Hyphomicrobiales</taxon>
        <taxon>Rhizobiaceae</taxon>
        <taxon>Hoeflea</taxon>
    </lineage>
</organism>
<dbReference type="GO" id="GO:0004867">
    <property type="term" value="F:serine-type endopeptidase inhibitor activity"/>
    <property type="evidence" value="ECO:0007669"/>
    <property type="project" value="UniProtKB-KW"/>
</dbReference>
<comment type="caution">
    <text evidence="3">The sequence shown here is derived from an EMBL/GenBank/DDBJ whole genome shotgun (WGS) entry which is preliminary data.</text>
</comment>
<dbReference type="EMBL" id="JAOVZQ010000001">
    <property type="protein sequence ID" value="MCY0094338.1"/>
    <property type="molecule type" value="Genomic_DNA"/>
</dbReference>
<keyword evidence="3" id="KW-0646">Protease inhibitor</keyword>
<evidence type="ECO:0000259" key="2">
    <source>
        <dbReference type="Pfam" id="PF07648"/>
    </source>
</evidence>
<keyword evidence="4" id="KW-1185">Reference proteome</keyword>
<sequence length="176" mass="19432">MSTLLGVAMLVGAALTLSGCEVTETRVDYRAGPMCPANYDPVCAERRGEQRTFPNACQARQSDWRVVANGQCGAMDYGNNRRDRDDRSRDDWSRDDRGSSRDRDGRRDSNRGRDDTQSRRDRSRPGQSSSQNACPQGDEPVCGQLGSSALTFPNRCEMQRSGATEISARMCRGGRG</sequence>
<feature type="region of interest" description="Disordered" evidence="1">
    <location>
        <begin position="75"/>
        <end position="141"/>
    </location>
</feature>
<dbReference type="InterPro" id="IPR036058">
    <property type="entry name" value="Kazal_dom_sf"/>
</dbReference>
<dbReference type="SUPFAM" id="SSF100895">
    <property type="entry name" value="Kazal-type serine protease inhibitors"/>
    <property type="match status" value="1"/>
</dbReference>
<dbReference type="InterPro" id="IPR002350">
    <property type="entry name" value="Kazal_dom"/>
</dbReference>
<dbReference type="Pfam" id="PF07648">
    <property type="entry name" value="Kazal_2"/>
    <property type="match status" value="2"/>
</dbReference>
<evidence type="ECO:0000313" key="4">
    <source>
        <dbReference type="Proteomes" id="UP001081283"/>
    </source>
</evidence>
<gene>
    <name evidence="3" type="ORF">OEG82_09910</name>
</gene>
<feature type="domain" description="Kazal-like" evidence="2">
    <location>
        <begin position="130"/>
        <end position="162"/>
    </location>
</feature>
<dbReference type="Proteomes" id="UP001081283">
    <property type="component" value="Unassembled WGS sequence"/>
</dbReference>
<dbReference type="Gene3D" id="3.30.60.30">
    <property type="match status" value="2"/>
</dbReference>
<protein>
    <submittedName>
        <fullName evidence="3">Kazal-type serine protease inhibitor</fullName>
    </submittedName>
</protein>
<reference evidence="3" key="1">
    <citation type="submission" date="2022-10" db="EMBL/GenBank/DDBJ databases">
        <title>Hoeflea sp. J2-29, isolated from marine algae.</title>
        <authorList>
            <person name="Kristyanto S."/>
            <person name="Kim J.M."/>
            <person name="Jeon C.O."/>
        </authorList>
    </citation>
    <scope>NUCLEOTIDE SEQUENCE</scope>
    <source>
        <strain evidence="3">J2-29</strain>
    </source>
</reference>
<proteinExistence type="predicted"/>
<dbReference type="RefSeq" id="WP_267612294.1">
    <property type="nucleotide sequence ID" value="NZ_JAOVZQ010000001.1"/>
</dbReference>